<evidence type="ECO:0000256" key="4">
    <source>
        <dbReference type="ARBA" id="ARBA00022989"/>
    </source>
</evidence>
<evidence type="ECO:0000256" key="3">
    <source>
        <dbReference type="ARBA" id="ARBA00022692"/>
    </source>
</evidence>
<keyword evidence="4 6" id="KW-1133">Transmembrane helix</keyword>
<keyword evidence="2 6" id="KW-1003">Cell membrane</keyword>
<evidence type="ECO:0000256" key="5">
    <source>
        <dbReference type="ARBA" id="ARBA00023136"/>
    </source>
</evidence>
<comment type="caution">
    <text evidence="6">Lacks conserved residue(s) required for the propagation of feature annotation.</text>
</comment>
<evidence type="ECO:0000256" key="6">
    <source>
        <dbReference type="RuleBase" id="RU363108"/>
    </source>
</evidence>
<accession>A0A151WIW3</accession>
<keyword evidence="8" id="KW-1185">Reference proteome</keyword>
<comment type="similarity">
    <text evidence="6">Belongs to the insect chemoreceptor superfamily. Gustatory receptor (GR) family.</text>
</comment>
<protein>
    <recommendedName>
        <fullName evidence="6">Gustatory receptor</fullName>
    </recommendedName>
</protein>
<dbReference type="InterPro" id="IPR013604">
    <property type="entry name" value="7TM_chemorcpt"/>
</dbReference>
<evidence type="ECO:0000256" key="1">
    <source>
        <dbReference type="ARBA" id="ARBA00004651"/>
    </source>
</evidence>
<gene>
    <name evidence="7" type="ORF">ALC60_13212</name>
</gene>
<evidence type="ECO:0000256" key="2">
    <source>
        <dbReference type="ARBA" id="ARBA00022475"/>
    </source>
</evidence>
<keyword evidence="5 6" id="KW-0472">Membrane</keyword>
<dbReference type="Pfam" id="PF08395">
    <property type="entry name" value="7tm_7"/>
    <property type="match status" value="1"/>
</dbReference>
<feature type="transmembrane region" description="Helical" evidence="6">
    <location>
        <begin position="119"/>
        <end position="141"/>
    </location>
</feature>
<evidence type="ECO:0000313" key="7">
    <source>
        <dbReference type="EMBL" id="KYQ47766.1"/>
    </source>
</evidence>
<name>A0A151WIW3_9HYME</name>
<keyword evidence="6" id="KW-0675">Receptor</keyword>
<reference evidence="7 8" key="1">
    <citation type="submission" date="2015-09" db="EMBL/GenBank/DDBJ databases">
        <title>Trachymyrmex zeteki WGS genome.</title>
        <authorList>
            <person name="Nygaard S."/>
            <person name="Hu H."/>
            <person name="Boomsma J."/>
            <person name="Zhang G."/>
        </authorList>
    </citation>
    <scope>NUCLEOTIDE SEQUENCE [LARGE SCALE GENOMIC DNA]</scope>
    <source>
        <strain evidence="7">Tzet28-1</strain>
        <tissue evidence="7">Whole body</tissue>
    </source>
</reference>
<comment type="function">
    <text evidence="6">Gustatory receptor which mediates acceptance or avoidance behavior, depending on its substrates.</text>
</comment>
<sequence length="293" mass="34946">MTETLERALAPLLTFGSFCDLGMFERPLGQPRPYISCLYILAKWIFYTYYWLYPGYIHTLQTGTIYAMDVLPLITIILIFICLYRSRVKILKCTTGFRHVHLQLCLISRKLNIVFKIQMLLQMIWYFIQSTAICLLMYQMFGAHQRIWTVTNIIEELFVCYDFVLQSILFFKLNSVCQTVYYEINETVVILYKLSNYNLDENLREQILQFILQIKQTEVKFGLGHYYFGYNFICEVCLILNKSMEVCNKRKYIYTECLKSSGTSEHYEKYKYYRKVFQTKVIGKKIYLLITSV</sequence>
<dbReference type="GO" id="GO:0007165">
    <property type="term" value="P:signal transduction"/>
    <property type="evidence" value="ECO:0007669"/>
    <property type="project" value="UniProtKB-KW"/>
</dbReference>
<dbReference type="AlphaFoldDB" id="A0A151WIW3"/>
<dbReference type="GO" id="GO:0050909">
    <property type="term" value="P:sensory perception of taste"/>
    <property type="evidence" value="ECO:0007669"/>
    <property type="project" value="InterPro"/>
</dbReference>
<keyword evidence="3 6" id="KW-0812">Transmembrane</keyword>
<feature type="transmembrane region" description="Helical" evidence="6">
    <location>
        <begin position="33"/>
        <end position="53"/>
    </location>
</feature>
<dbReference type="GO" id="GO:0005886">
    <property type="term" value="C:plasma membrane"/>
    <property type="evidence" value="ECO:0007669"/>
    <property type="project" value="UniProtKB-SubCell"/>
</dbReference>
<proteinExistence type="inferred from homology"/>
<comment type="subcellular location">
    <subcellularLocation>
        <location evidence="1 6">Cell membrane</location>
        <topology evidence="1 6">Multi-pass membrane protein</topology>
    </subcellularLocation>
</comment>
<feature type="transmembrane region" description="Helical" evidence="6">
    <location>
        <begin position="65"/>
        <end position="84"/>
    </location>
</feature>
<keyword evidence="6" id="KW-0807">Transducer</keyword>
<evidence type="ECO:0000313" key="8">
    <source>
        <dbReference type="Proteomes" id="UP000075809"/>
    </source>
</evidence>
<dbReference type="Proteomes" id="UP000075809">
    <property type="component" value="Unassembled WGS sequence"/>
</dbReference>
<dbReference type="EMBL" id="KQ983075">
    <property type="protein sequence ID" value="KYQ47766.1"/>
    <property type="molecule type" value="Genomic_DNA"/>
</dbReference>
<organism evidence="7 8">
    <name type="scientific">Mycetomoellerius zeteki</name>
    <dbReference type="NCBI Taxonomy" id="64791"/>
    <lineage>
        <taxon>Eukaryota</taxon>
        <taxon>Metazoa</taxon>
        <taxon>Ecdysozoa</taxon>
        <taxon>Arthropoda</taxon>
        <taxon>Hexapoda</taxon>
        <taxon>Insecta</taxon>
        <taxon>Pterygota</taxon>
        <taxon>Neoptera</taxon>
        <taxon>Endopterygota</taxon>
        <taxon>Hymenoptera</taxon>
        <taxon>Apocrita</taxon>
        <taxon>Aculeata</taxon>
        <taxon>Formicoidea</taxon>
        <taxon>Formicidae</taxon>
        <taxon>Myrmicinae</taxon>
        <taxon>Mycetomoellerius</taxon>
    </lineage>
</organism>